<comment type="similarity">
    <text evidence="1">Belongs to the UFD1 family.</text>
</comment>
<dbReference type="Pfam" id="PF24842">
    <property type="entry name" value="UFD1_N2"/>
    <property type="match status" value="1"/>
</dbReference>
<gene>
    <name evidence="6" type="primary">SPOSA6832_01354</name>
</gene>
<dbReference type="GO" id="GO:0036503">
    <property type="term" value="P:ERAD pathway"/>
    <property type="evidence" value="ECO:0007669"/>
    <property type="project" value="TreeGrafter"/>
</dbReference>
<reference evidence="7" key="1">
    <citation type="submission" date="2015-02" db="EMBL/GenBank/DDBJ databases">
        <authorList>
            <person name="Gon?alves P."/>
        </authorList>
    </citation>
    <scope>NUCLEOTIDE SEQUENCE [LARGE SCALE GENOMIC DNA]</scope>
</reference>
<feature type="region of interest" description="Disordered" evidence="3">
    <location>
        <begin position="1"/>
        <end position="90"/>
    </location>
</feature>
<dbReference type="InterPro" id="IPR004854">
    <property type="entry name" value="Ufd1-like"/>
</dbReference>
<proteinExistence type="inferred from homology"/>
<keyword evidence="7" id="KW-1185">Reference proteome</keyword>
<evidence type="ECO:0000256" key="1">
    <source>
        <dbReference type="ARBA" id="ARBA00006043"/>
    </source>
</evidence>
<dbReference type="Pfam" id="PF03152">
    <property type="entry name" value="UFD1_N1"/>
    <property type="match status" value="1"/>
</dbReference>
<feature type="region of interest" description="Disordered" evidence="3">
    <location>
        <begin position="435"/>
        <end position="526"/>
    </location>
</feature>
<feature type="compositionally biased region" description="Basic and acidic residues" evidence="3">
    <location>
        <begin position="323"/>
        <end position="334"/>
    </location>
</feature>
<name>A0A0D6EIE0_SPOSA</name>
<dbReference type="InterPro" id="IPR055418">
    <property type="entry name" value="UFD1_N2"/>
</dbReference>
<dbReference type="PANTHER" id="PTHR12555">
    <property type="entry name" value="UBIQUITIN FUSION DEGRADATON PROTEIN 1"/>
    <property type="match status" value="1"/>
</dbReference>
<evidence type="ECO:0000259" key="4">
    <source>
        <dbReference type="Pfam" id="PF03152"/>
    </source>
</evidence>
<evidence type="ECO:0000256" key="3">
    <source>
        <dbReference type="SAM" id="MobiDB-lite"/>
    </source>
</evidence>
<dbReference type="Gene3D" id="3.10.330.10">
    <property type="match status" value="1"/>
</dbReference>
<dbReference type="GO" id="GO:0034098">
    <property type="term" value="C:VCP-NPL4-UFD1 AAA ATPase complex"/>
    <property type="evidence" value="ECO:0007669"/>
    <property type="project" value="TreeGrafter"/>
</dbReference>
<feature type="compositionally biased region" description="Acidic residues" evidence="3">
    <location>
        <begin position="27"/>
        <end position="49"/>
    </location>
</feature>
<dbReference type="PANTHER" id="PTHR12555:SF13">
    <property type="entry name" value="UBIQUITIN RECOGNITION FACTOR IN ER-ASSOCIATED DEGRADATION PROTEIN 1"/>
    <property type="match status" value="1"/>
</dbReference>
<dbReference type="GO" id="GO:0031593">
    <property type="term" value="F:polyubiquitin modification-dependent protein binding"/>
    <property type="evidence" value="ECO:0007669"/>
    <property type="project" value="TreeGrafter"/>
</dbReference>
<dbReference type="InterPro" id="IPR042299">
    <property type="entry name" value="Ufd1-like_Nn"/>
</dbReference>
<feature type="region of interest" description="Disordered" evidence="3">
    <location>
        <begin position="323"/>
        <end position="357"/>
    </location>
</feature>
<feature type="domain" description="Ubiquitin fusion degradation protein UFD1 N-terminal subdomain 2" evidence="5">
    <location>
        <begin position="222"/>
        <end position="298"/>
    </location>
</feature>
<feature type="compositionally biased region" description="Low complexity" evidence="3">
    <location>
        <begin position="441"/>
        <end position="452"/>
    </location>
</feature>
<evidence type="ECO:0000256" key="2">
    <source>
        <dbReference type="ARBA" id="ARBA00022786"/>
    </source>
</evidence>
<accession>A0A0D6EIE0</accession>
<sequence>MVTLPEPRAPPDPALTDAGSTRRLQSSDEEFHDYDEDAYDSDLFIEDEVNSISNTPQGRPQEPAPVRRYQAPPAPLGATDSDDEDGFGGGYAAAAGGSRIGRYLNPNAFQAGFGGHAFARPPASAFRRQYRAFSTAILEVQQGRTYGGGRQNLMFGGKTQLDIELPINFEITNPANPELNTHVGVLEFIADEGCVNLPQWVMDQLRLNEGDPIRIVGGRYPKGKMIKIQPQSVDFLEISDPKAVLERAMINFSCLSAGDIVEIGYQSLTFRLLIMEITPPGPAISVIDTDLEVDFAPPVGYVEPEWKPRSETLPSMREKLGIDTKGMQEVDERGSGTNTPVPGSKGKGKETDHGQEGKAAWEAFKGSGNSLGGKRVKGKGVKARAIEAVGEGSRIIRTDLPRIVTADTQIGSRQVPAALNLPFGSLFFGYDHAAAPPPPGSSAEASERAAQAQRERAANAPFAGVEGAGATLSGRAPRGGASLSPGAQAEAAAGSPQPEESKPAVPFSGQGNMLGGKKKVDVIEID</sequence>
<feature type="compositionally biased region" description="Basic and acidic residues" evidence="3">
    <location>
        <begin position="347"/>
        <end position="356"/>
    </location>
</feature>
<dbReference type="InterPro" id="IPR055417">
    <property type="entry name" value="UFD1_N1"/>
</dbReference>
<feature type="domain" description="Ubiquitin fusion degradation protein UFD1 N-terminal subdomain 1" evidence="4">
    <location>
        <begin position="159"/>
        <end position="216"/>
    </location>
</feature>
<organism evidence="6 7">
    <name type="scientific">Sporidiobolus salmonicolor</name>
    <name type="common">Yeast-like fungus</name>
    <name type="synonym">Sporobolomyces salmonicolor</name>
    <dbReference type="NCBI Taxonomy" id="5005"/>
    <lineage>
        <taxon>Eukaryota</taxon>
        <taxon>Fungi</taxon>
        <taxon>Dikarya</taxon>
        <taxon>Basidiomycota</taxon>
        <taxon>Pucciniomycotina</taxon>
        <taxon>Microbotryomycetes</taxon>
        <taxon>Sporidiobolales</taxon>
        <taxon>Sporidiobolaceae</taxon>
        <taxon>Sporobolomyces</taxon>
    </lineage>
</organism>
<protein>
    <submittedName>
        <fullName evidence="6">SPOSA6832_01354-mRNA-1:cds</fullName>
    </submittedName>
</protein>
<dbReference type="GO" id="GO:0006511">
    <property type="term" value="P:ubiquitin-dependent protein catabolic process"/>
    <property type="evidence" value="ECO:0007669"/>
    <property type="project" value="InterPro"/>
</dbReference>
<evidence type="ECO:0000313" key="7">
    <source>
        <dbReference type="Proteomes" id="UP000243876"/>
    </source>
</evidence>
<dbReference type="OrthoDB" id="422728at2759"/>
<evidence type="ECO:0000313" key="6">
    <source>
        <dbReference type="EMBL" id="CEQ39792.1"/>
    </source>
</evidence>
<keyword evidence="2" id="KW-0833">Ubl conjugation pathway</keyword>
<dbReference type="AlphaFoldDB" id="A0A0D6EIE0"/>
<evidence type="ECO:0000259" key="5">
    <source>
        <dbReference type="Pfam" id="PF24842"/>
    </source>
</evidence>
<dbReference type="Proteomes" id="UP000243876">
    <property type="component" value="Unassembled WGS sequence"/>
</dbReference>
<dbReference type="Gene3D" id="2.40.40.50">
    <property type="entry name" value="Ubiquitin fusion degradation protein UFD1, N-terminal domain"/>
    <property type="match status" value="1"/>
</dbReference>
<dbReference type="EMBL" id="CENE01000004">
    <property type="protein sequence ID" value="CEQ39792.1"/>
    <property type="molecule type" value="Genomic_DNA"/>
</dbReference>